<keyword evidence="1 2" id="KW-0238">DNA-binding</keyword>
<proteinExistence type="predicted"/>
<dbReference type="Pfam" id="PF00440">
    <property type="entry name" value="TetR_N"/>
    <property type="match status" value="1"/>
</dbReference>
<dbReference type="InterPro" id="IPR009057">
    <property type="entry name" value="Homeodomain-like_sf"/>
</dbReference>
<protein>
    <submittedName>
        <fullName evidence="4">TetR/AcrR family transcriptional regulator</fullName>
    </submittedName>
</protein>
<feature type="DNA-binding region" description="H-T-H motif" evidence="2">
    <location>
        <begin position="27"/>
        <end position="46"/>
    </location>
</feature>
<name>A0ABY3TYE5_9MYCO</name>
<evidence type="ECO:0000256" key="1">
    <source>
        <dbReference type="ARBA" id="ARBA00023125"/>
    </source>
</evidence>
<gene>
    <name evidence="4" type="ORF">MIU77_18175</name>
</gene>
<dbReference type="InterPro" id="IPR001647">
    <property type="entry name" value="HTH_TetR"/>
</dbReference>
<keyword evidence="5" id="KW-1185">Reference proteome</keyword>
<feature type="domain" description="HTH tetR-type" evidence="3">
    <location>
        <begin position="4"/>
        <end position="64"/>
    </location>
</feature>
<dbReference type="Proteomes" id="UP001055200">
    <property type="component" value="Chromosome"/>
</dbReference>
<evidence type="ECO:0000259" key="3">
    <source>
        <dbReference type="PROSITE" id="PS50977"/>
    </source>
</evidence>
<dbReference type="Gene3D" id="1.10.357.10">
    <property type="entry name" value="Tetracycline Repressor, domain 2"/>
    <property type="match status" value="1"/>
</dbReference>
<dbReference type="PROSITE" id="PS50977">
    <property type="entry name" value="HTH_TETR_2"/>
    <property type="match status" value="1"/>
</dbReference>
<evidence type="ECO:0000313" key="5">
    <source>
        <dbReference type="Proteomes" id="UP001055200"/>
    </source>
</evidence>
<dbReference type="EMBL" id="CP092365">
    <property type="protein sequence ID" value="ULN52724.1"/>
    <property type="molecule type" value="Genomic_DNA"/>
</dbReference>
<sequence length="180" mass="20116">MMTIVSRAAYFETGIEVLSDLGYSGLKLAEVCRRLGVTSGSFYHYFTKWSDYTAELLAYWASERAHHRAAVTQSYPDPRERLEVMLAAALDFEHGAEAAIRVWSALDPRVKEIQSSIDRGRFEALYEAAVAILGDPEQARMFAGWALYTLIGYEQATLPRDNAALAWVNRRMLSALDAGA</sequence>
<dbReference type="SUPFAM" id="SSF46689">
    <property type="entry name" value="Homeodomain-like"/>
    <property type="match status" value="1"/>
</dbReference>
<reference evidence="4" key="1">
    <citation type="submission" date="2022-08" db="EMBL/GenBank/DDBJ databases">
        <title>Complete genome sequence of 14 non-tuberculosis mycobacteria type-strains.</title>
        <authorList>
            <person name="Igarashi Y."/>
            <person name="Osugi A."/>
            <person name="Mitarai S."/>
        </authorList>
    </citation>
    <scope>NUCLEOTIDE SEQUENCE</scope>
    <source>
        <strain evidence="4">DSM 45575</strain>
    </source>
</reference>
<evidence type="ECO:0000313" key="4">
    <source>
        <dbReference type="EMBL" id="ULN52724.1"/>
    </source>
</evidence>
<organism evidence="4 5">
    <name type="scientific">Mycolicibacillus parakoreensis</name>
    <dbReference type="NCBI Taxonomy" id="1069221"/>
    <lineage>
        <taxon>Bacteria</taxon>
        <taxon>Bacillati</taxon>
        <taxon>Actinomycetota</taxon>
        <taxon>Actinomycetes</taxon>
        <taxon>Mycobacteriales</taxon>
        <taxon>Mycobacteriaceae</taxon>
        <taxon>Mycolicibacillus</taxon>
    </lineage>
</organism>
<dbReference type="RefSeq" id="WP_240170995.1">
    <property type="nucleotide sequence ID" value="NZ_CP092365.1"/>
</dbReference>
<accession>A0ABY3TYE5</accession>
<evidence type="ECO:0000256" key="2">
    <source>
        <dbReference type="PROSITE-ProRule" id="PRU00335"/>
    </source>
</evidence>